<feature type="signal peptide" evidence="2">
    <location>
        <begin position="1"/>
        <end position="19"/>
    </location>
</feature>
<dbReference type="RefSeq" id="WP_114367513.1">
    <property type="nucleotide sequence ID" value="NZ_QPEX01000010.1"/>
</dbReference>
<protein>
    <submittedName>
        <fullName evidence="3">Uncharacterized protein</fullName>
    </submittedName>
</protein>
<organism evidence="3 4">
    <name type="scientific">Bremerella cremea</name>
    <dbReference type="NCBI Taxonomy" id="1031537"/>
    <lineage>
        <taxon>Bacteria</taxon>
        <taxon>Pseudomonadati</taxon>
        <taxon>Planctomycetota</taxon>
        <taxon>Planctomycetia</taxon>
        <taxon>Pirellulales</taxon>
        <taxon>Pirellulaceae</taxon>
        <taxon>Bremerella</taxon>
    </lineage>
</organism>
<evidence type="ECO:0000313" key="3">
    <source>
        <dbReference type="EMBL" id="RCS54447.1"/>
    </source>
</evidence>
<proteinExistence type="predicted"/>
<feature type="region of interest" description="Disordered" evidence="1">
    <location>
        <begin position="260"/>
        <end position="280"/>
    </location>
</feature>
<keyword evidence="2" id="KW-0732">Signal</keyword>
<gene>
    <name evidence="3" type="ORF">DTL42_04705</name>
</gene>
<evidence type="ECO:0000313" key="4">
    <source>
        <dbReference type="Proteomes" id="UP000253562"/>
    </source>
</evidence>
<evidence type="ECO:0000256" key="2">
    <source>
        <dbReference type="SAM" id="SignalP"/>
    </source>
</evidence>
<evidence type="ECO:0000256" key="1">
    <source>
        <dbReference type="SAM" id="MobiDB-lite"/>
    </source>
</evidence>
<comment type="caution">
    <text evidence="3">The sequence shown here is derived from an EMBL/GenBank/DDBJ whole genome shotgun (WGS) entry which is preliminary data.</text>
</comment>
<accession>A0A368KXS4</accession>
<reference evidence="3 4" key="1">
    <citation type="submission" date="2018-07" db="EMBL/GenBank/DDBJ databases">
        <title>Comparative genomes isolates from brazilian mangrove.</title>
        <authorList>
            <person name="De Araujo J.E."/>
            <person name="Taketani R.G."/>
            <person name="Silva M.C.P."/>
            <person name="Lourenco M.V."/>
            <person name="Oliveira V.M."/>
            <person name="Andreote F.D."/>
        </authorList>
    </citation>
    <scope>NUCLEOTIDE SEQUENCE [LARGE SCALE GENOMIC DNA]</scope>
    <source>
        <strain evidence="3 4">HEX PRIS-MGV</strain>
    </source>
</reference>
<name>A0A368KXS4_9BACT</name>
<dbReference type="Proteomes" id="UP000253562">
    <property type="component" value="Unassembled WGS sequence"/>
</dbReference>
<feature type="chain" id="PRO_5016705125" evidence="2">
    <location>
        <begin position="20"/>
        <end position="280"/>
    </location>
</feature>
<feature type="compositionally biased region" description="Low complexity" evidence="1">
    <location>
        <begin position="263"/>
        <end position="280"/>
    </location>
</feature>
<dbReference type="OrthoDB" id="264713at2"/>
<dbReference type="AlphaFoldDB" id="A0A368KXS4"/>
<sequence>MAAWAALAFVGLVSSSLFAQSAPYDPYAPQVEEPPIAEDGSLNWPVFYKSQDIQANYEKLWMTGSCLGNSKKVMVPVAKNRLDINKMPEGKIEGIVMRVGQGQLFVKQADGKLKKVAVHPAGVSRIEISKDVPASWLKPGMGVRLVGQVNEAGRGVETLKELDIVTIPPGFEPDPVVAEKRQSIVAVVSSLRSNRLVLKTPAGSLHRLLFQISDETVAHVQAKDLAFASVGDLVEAKGHLYNGDNNEAWVFASDVTLTRPEANSGEETSSETTSVASNSN</sequence>
<dbReference type="EMBL" id="QPEX01000010">
    <property type="protein sequence ID" value="RCS54447.1"/>
    <property type="molecule type" value="Genomic_DNA"/>
</dbReference>